<keyword evidence="4" id="KW-1185">Reference proteome</keyword>
<evidence type="ECO:0000313" key="4">
    <source>
        <dbReference type="Proteomes" id="UP001220324"/>
    </source>
</evidence>
<dbReference type="Gene3D" id="3.20.20.80">
    <property type="entry name" value="Glycosidases"/>
    <property type="match status" value="1"/>
</dbReference>
<evidence type="ECO:0000259" key="2">
    <source>
        <dbReference type="Pfam" id="PF16862"/>
    </source>
</evidence>
<gene>
    <name evidence="3" type="ORF">N7494_009732</name>
</gene>
<dbReference type="InterPro" id="IPR017853">
    <property type="entry name" value="GH"/>
</dbReference>
<dbReference type="InterPro" id="IPR013780">
    <property type="entry name" value="Glyco_hydro_b"/>
</dbReference>
<dbReference type="InterPro" id="IPR052974">
    <property type="entry name" value="GH79_Enzymes"/>
</dbReference>
<name>A0AAD6GBU1_9EURO</name>
<dbReference type="AlphaFoldDB" id="A0AAD6GBU1"/>
<dbReference type="PANTHER" id="PTHR36183">
    <property type="entry name" value="BETA-GLUCURONIDASE"/>
    <property type="match status" value="1"/>
</dbReference>
<organism evidence="3 4">
    <name type="scientific">Penicillium frequentans</name>
    <dbReference type="NCBI Taxonomy" id="3151616"/>
    <lineage>
        <taxon>Eukaryota</taxon>
        <taxon>Fungi</taxon>
        <taxon>Dikarya</taxon>
        <taxon>Ascomycota</taxon>
        <taxon>Pezizomycotina</taxon>
        <taxon>Eurotiomycetes</taxon>
        <taxon>Eurotiomycetidae</taxon>
        <taxon>Eurotiales</taxon>
        <taxon>Aspergillaceae</taxon>
        <taxon>Penicillium</taxon>
    </lineage>
</organism>
<dbReference type="InterPro" id="IPR031728">
    <property type="entry name" value="GlcAase_C"/>
</dbReference>
<reference evidence="3 4" key="1">
    <citation type="journal article" date="2023" name="IMA Fungus">
        <title>Comparative genomic study of the Penicillium genus elucidates a diverse pangenome and 15 lateral gene transfer events.</title>
        <authorList>
            <person name="Petersen C."/>
            <person name="Sorensen T."/>
            <person name="Nielsen M.R."/>
            <person name="Sondergaard T.E."/>
            <person name="Sorensen J.L."/>
            <person name="Fitzpatrick D.A."/>
            <person name="Frisvad J.C."/>
            <person name="Nielsen K.L."/>
        </authorList>
    </citation>
    <scope>NUCLEOTIDE SEQUENCE [LARGE SCALE GENOMIC DNA]</scope>
    <source>
        <strain evidence="3 4">IBT 35679</strain>
    </source>
</reference>
<feature type="chain" id="PRO_5042138674" description="Beta-glucuronidase C-terminal domain-containing protein" evidence="1">
    <location>
        <begin position="18"/>
        <end position="513"/>
    </location>
</feature>
<protein>
    <recommendedName>
        <fullName evidence="2">Beta-glucuronidase C-terminal domain-containing protein</fullName>
    </recommendedName>
</protein>
<comment type="caution">
    <text evidence="3">The sequence shown here is derived from an EMBL/GenBank/DDBJ whole genome shotgun (WGS) entry which is preliminary data.</text>
</comment>
<keyword evidence="1" id="KW-0732">Signal</keyword>
<proteinExistence type="predicted"/>
<dbReference type="Proteomes" id="UP001220324">
    <property type="component" value="Unassembled WGS sequence"/>
</dbReference>
<sequence length="513" mass="56753">MRFSQAIWAVYIPAVAAIVTSQNIKIHAPTSVPADASQPVAHDFASISIPIHFFAEYAGNKSSPNIFSRDIIELLHHKTGAYPHIRVGGTSADRAIYNAPQVESVILSSEYSNGIPLEVYVGPTFFEGFESFPGVPWTFQVNLANNKSDALENALLEARVALSHIKENLVAFEVGNEPDLYPGAVRPLNYSTADYVREWTGFADAISDEVLRGNPYGLDHWRIFQALTFVDKGDGFSTAKAFQDGIDKSGHVKTVSLHQYAAGNQAWVRLQNSFMNHTAITGNLSQYIPDMEATHDVDPRITFLLGETNSDYVNLDMAQVEGVFGSSLWLLDYLLYGMSLNISRFNLIQGTTFGYTAWVPVEYNGQTPGVRPPLYGQLVAADVIGRHENVQVKSLDLGLWDLSAYAVYESGVLSRYVIINLNEWNTTTSYTRFTRKVSLSVPRGVHSGEIMRLSGPGASSDTGITWGGYSWNYTTDGRLGQFGEQQSWSVYPRNGYVNMDIPSTEAIVVELRR</sequence>
<dbReference type="Pfam" id="PF16862">
    <property type="entry name" value="Glyco_hydro_79C"/>
    <property type="match status" value="1"/>
</dbReference>
<feature type="domain" description="Beta-glucuronidase C-terminal" evidence="2">
    <location>
        <begin position="404"/>
        <end position="508"/>
    </location>
</feature>
<dbReference type="Gene3D" id="2.60.40.1180">
    <property type="entry name" value="Golgi alpha-mannosidase II"/>
    <property type="match status" value="1"/>
</dbReference>
<dbReference type="SUPFAM" id="SSF51445">
    <property type="entry name" value="(Trans)glycosidases"/>
    <property type="match status" value="1"/>
</dbReference>
<dbReference type="EMBL" id="JAQIZZ010000007">
    <property type="protein sequence ID" value="KAJ5533180.1"/>
    <property type="molecule type" value="Genomic_DNA"/>
</dbReference>
<evidence type="ECO:0000256" key="1">
    <source>
        <dbReference type="SAM" id="SignalP"/>
    </source>
</evidence>
<feature type="signal peptide" evidence="1">
    <location>
        <begin position="1"/>
        <end position="17"/>
    </location>
</feature>
<evidence type="ECO:0000313" key="3">
    <source>
        <dbReference type="EMBL" id="KAJ5533180.1"/>
    </source>
</evidence>
<dbReference type="PANTHER" id="PTHR36183:SF2">
    <property type="entry name" value="BETA-GLUCURONIDASE C-TERMINAL DOMAIN-CONTAINING PROTEIN"/>
    <property type="match status" value="1"/>
</dbReference>
<accession>A0AAD6GBU1</accession>